<keyword evidence="3" id="KW-1185">Reference proteome</keyword>
<dbReference type="InParanoid" id="A0A0D0A539"/>
<organism evidence="2 3">
    <name type="scientific">Suillus luteus UH-Slu-Lm8-n1</name>
    <dbReference type="NCBI Taxonomy" id="930992"/>
    <lineage>
        <taxon>Eukaryota</taxon>
        <taxon>Fungi</taxon>
        <taxon>Dikarya</taxon>
        <taxon>Basidiomycota</taxon>
        <taxon>Agaricomycotina</taxon>
        <taxon>Agaricomycetes</taxon>
        <taxon>Agaricomycetidae</taxon>
        <taxon>Boletales</taxon>
        <taxon>Suillineae</taxon>
        <taxon>Suillaceae</taxon>
        <taxon>Suillus</taxon>
    </lineage>
</organism>
<feature type="compositionally biased region" description="Low complexity" evidence="1">
    <location>
        <begin position="107"/>
        <end position="120"/>
    </location>
</feature>
<dbReference type="Proteomes" id="UP000054485">
    <property type="component" value="Unassembled WGS sequence"/>
</dbReference>
<name>A0A0D0A539_9AGAM</name>
<dbReference type="AlphaFoldDB" id="A0A0D0A539"/>
<feature type="region of interest" description="Disordered" evidence="1">
    <location>
        <begin position="70"/>
        <end position="120"/>
    </location>
</feature>
<protein>
    <submittedName>
        <fullName evidence="2">Uncharacterized protein</fullName>
    </submittedName>
</protein>
<gene>
    <name evidence="2" type="ORF">CY34DRAFT_16185</name>
</gene>
<evidence type="ECO:0000313" key="3">
    <source>
        <dbReference type="Proteomes" id="UP000054485"/>
    </source>
</evidence>
<evidence type="ECO:0000313" key="2">
    <source>
        <dbReference type="EMBL" id="KIK36741.1"/>
    </source>
</evidence>
<dbReference type="HOGENOM" id="CLU_1384996_0_0_1"/>
<reference evidence="2 3" key="1">
    <citation type="submission" date="2014-04" db="EMBL/GenBank/DDBJ databases">
        <authorList>
            <consortium name="DOE Joint Genome Institute"/>
            <person name="Kuo A."/>
            <person name="Ruytinx J."/>
            <person name="Rineau F."/>
            <person name="Colpaert J."/>
            <person name="Kohler A."/>
            <person name="Nagy L.G."/>
            <person name="Floudas D."/>
            <person name="Copeland A."/>
            <person name="Barry K.W."/>
            <person name="Cichocki N."/>
            <person name="Veneault-Fourrey C."/>
            <person name="LaButti K."/>
            <person name="Lindquist E.A."/>
            <person name="Lipzen A."/>
            <person name="Lundell T."/>
            <person name="Morin E."/>
            <person name="Murat C."/>
            <person name="Sun H."/>
            <person name="Tunlid A."/>
            <person name="Henrissat B."/>
            <person name="Grigoriev I.V."/>
            <person name="Hibbett D.S."/>
            <person name="Martin F."/>
            <person name="Nordberg H.P."/>
            <person name="Cantor M.N."/>
            <person name="Hua S.X."/>
        </authorList>
    </citation>
    <scope>NUCLEOTIDE SEQUENCE [LARGE SCALE GENOMIC DNA]</scope>
    <source>
        <strain evidence="2 3">UH-Slu-Lm8-n1</strain>
    </source>
</reference>
<evidence type="ECO:0000256" key="1">
    <source>
        <dbReference type="SAM" id="MobiDB-lite"/>
    </source>
</evidence>
<reference evidence="3" key="2">
    <citation type="submission" date="2015-01" db="EMBL/GenBank/DDBJ databases">
        <title>Evolutionary Origins and Diversification of the Mycorrhizal Mutualists.</title>
        <authorList>
            <consortium name="DOE Joint Genome Institute"/>
            <consortium name="Mycorrhizal Genomics Consortium"/>
            <person name="Kohler A."/>
            <person name="Kuo A."/>
            <person name="Nagy L.G."/>
            <person name="Floudas D."/>
            <person name="Copeland A."/>
            <person name="Barry K.W."/>
            <person name="Cichocki N."/>
            <person name="Veneault-Fourrey C."/>
            <person name="LaButti K."/>
            <person name="Lindquist E.A."/>
            <person name="Lipzen A."/>
            <person name="Lundell T."/>
            <person name="Morin E."/>
            <person name="Murat C."/>
            <person name="Riley R."/>
            <person name="Ohm R."/>
            <person name="Sun H."/>
            <person name="Tunlid A."/>
            <person name="Henrissat B."/>
            <person name="Grigoriev I.V."/>
            <person name="Hibbett D.S."/>
            <person name="Martin F."/>
        </authorList>
    </citation>
    <scope>NUCLEOTIDE SEQUENCE [LARGE SCALE GENOMIC DNA]</scope>
    <source>
        <strain evidence="3">UH-Slu-Lm8-n1</strain>
    </source>
</reference>
<dbReference type="OrthoDB" id="2691482at2759"/>
<accession>A0A0D0A539</accession>
<dbReference type="EMBL" id="KN835503">
    <property type="protein sequence ID" value="KIK36741.1"/>
    <property type="molecule type" value="Genomic_DNA"/>
</dbReference>
<sequence>MTSTNSISASSNNAIDALVAALVGLNMSPVTANAIVTIIQVIVSSELSPPTALPPAHLPEQVDDAAHLGVDADNSSDEPESKATPAHTPPPLTGISSDTTPAPPNITPTLPSGDTTTTTTLVPTAVTPTTTTPVPTTVDGVVATIGNPPPPTNAHSVGLPPTSVSYRGFPYEIPHASAEAPFYCVTKGKRVGVLSTW</sequence>
<proteinExistence type="predicted"/>